<evidence type="ECO:0000256" key="1">
    <source>
        <dbReference type="ARBA" id="ARBA00004651"/>
    </source>
</evidence>
<comment type="subcellular location">
    <subcellularLocation>
        <location evidence="1">Cell membrane</location>
        <topology evidence="1">Multi-pass membrane protein</topology>
    </subcellularLocation>
</comment>
<keyword evidence="2" id="KW-0813">Transport</keyword>
<feature type="transmembrane region" description="Helical" evidence="8">
    <location>
        <begin position="389"/>
        <end position="412"/>
    </location>
</feature>
<feature type="transmembrane region" description="Helical" evidence="8">
    <location>
        <begin position="226"/>
        <end position="246"/>
    </location>
</feature>
<keyword evidence="11" id="KW-1185">Reference proteome</keyword>
<dbReference type="InterPro" id="IPR036259">
    <property type="entry name" value="MFS_trans_sf"/>
</dbReference>
<dbReference type="InterPro" id="IPR004638">
    <property type="entry name" value="EmrB-like"/>
</dbReference>
<dbReference type="PANTHER" id="PTHR42718">
    <property type="entry name" value="MAJOR FACILITATOR SUPERFAMILY MULTIDRUG TRANSPORTER MFSC"/>
    <property type="match status" value="1"/>
</dbReference>
<evidence type="ECO:0000313" key="10">
    <source>
        <dbReference type="EMBL" id="KLO35797.1"/>
    </source>
</evidence>
<name>A0A0I9YMD0_9MYCO</name>
<dbReference type="InterPro" id="IPR020846">
    <property type="entry name" value="MFS_dom"/>
</dbReference>
<dbReference type="EMBL" id="LDPR01000012">
    <property type="protein sequence ID" value="KLO35797.1"/>
    <property type="molecule type" value="Genomic_DNA"/>
</dbReference>
<comment type="caution">
    <text evidence="10">The sequence shown here is derived from an EMBL/GenBank/DDBJ whole genome shotgun (WGS) entry which is preliminary data.</text>
</comment>
<gene>
    <name evidence="10" type="ORF">ABH38_14545</name>
</gene>
<feature type="transmembrane region" description="Helical" evidence="8">
    <location>
        <begin position="163"/>
        <end position="181"/>
    </location>
</feature>
<dbReference type="STRING" id="1202450.B586_15210"/>
<dbReference type="OrthoDB" id="9812221at2"/>
<evidence type="ECO:0000259" key="9">
    <source>
        <dbReference type="PROSITE" id="PS50850"/>
    </source>
</evidence>
<keyword evidence="4 8" id="KW-0812">Transmembrane</keyword>
<protein>
    <submittedName>
        <fullName evidence="10">Major facilitator transporter</fullName>
    </submittedName>
</protein>
<proteinExistence type="predicted"/>
<dbReference type="Proteomes" id="UP000036334">
    <property type="component" value="Unassembled WGS sequence"/>
</dbReference>
<organism evidence="10 11">
    <name type="scientific">Mycobacterium haemophilum</name>
    <dbReference type="NCBI Taxonomy" id="29311"/>
    <lineage>
        <taxon>Bacteria</taxon>
        <taxon>Bacillati</taxon>
        <taxon>Actinomycetota</taxon>
        <taxon>Actinomycetes</taxon>
        <taxon>Mycobacteriales</taxon>
        <taxon>Mycobacteriaceae</taxon>
        <taxon>Mycobacterium</taxon>
    </lineage>
</organism>
<feature type="transmembrane region" description="Helical" evidence="8">
    <location>
        <begin position="105"/>
        <end position="124"/>
    </location>
</feature>
<dbReference type="PANTHER" id="PTHR42718:SF46">
    <property type="entry name" value="BLR6921 PROTEIN"/>
    <property type="match status" value="1"/>
</dbReference>
<feature type="transmembrane region" description="Helical" evidence="8">
    <location>
        <begin position="258"/>
        <end position="279"/>
    </location>
</feature>
<feature type="transmembrane region" description="Helical" evidence="8">
    <location>
        <begin position="72"/>
        <end position="93"/>
    </location>
</feature>
<keyword evidence="6 8" id="KW-0472">Membrane</keyword>
<evidence type="ECO:0000256" key="3">
    <source>
        <dbReference type="ARBA" id="ARBA00022475"/>
    </source>
</evidence>
<feature type="region of interest" description="Disordered" evidence="7">
    <location>
        <begin position="1"/>
        <end position="25"/>
    </location>
</feature>
<feature type="transmembrane region" description="Helical" evidence="8">
    <location>
        <begin position="130"/>
        <end position="151"/>
    </location>
</feature>
<dbReference type="InterPro" id="IPR011701">
    <property type="entry name" value="MFS"/>
</dbReference>
<feature type="transmembrane region" description="Helical" evidence="8">
    <location>
        <begin position="501"/>
        <end position="523"/>
    </location>
</feature>
<evidence type="ECO:0000256" key="8">
    <source>
        <dbReference type="SAM" id="Phobius"/>
    </source>
</evidence>
<dbReference type="Pfam" id="PF07690">
    <property type="entry name" value="MFS_1"/>
    <property type="match status" value="1"/>
</dbReference>
<accession>A0A0I9YMD0</accession>
<evidence type="ECO:0000313" key="11">
    <source>
        <dbReference type="Proteomes" id="UP000036334"/>
    </source>
</evidence>
<dbReference type="SUPFAM" id="SSF103473">
    <property type="entry name" value="MFS general substrate transporter"/>
    <property type="match status" value="1"/>
</dbReference>
<dbReference type="GO" id="GO:0022857">
    <property type="term" value="F:transmembrane transporter activity"/>
    <property type="evidence" value="ECO:0007669"/>
    <property type="project" value="InterPro"/>
</dbReference>
<dbReference type="PROSITE" id="PS50850">
    <property type="entry name" value="MFS"/>
    <property type="match status" value="1"/>
</dbReference>
<dbReference type="PATRIC" id="fig|29311.18.peg.1088"/>
<dbReference type="AlphaFoldDB" id="A0A0I9YMD0"/>
<evidence type="ECO:0000256" key="5">
    <source>
        <dbReference type="ARBA" id="ARBA00022989"/>
    </source>
</evidence>
<dbReference type="Gene3D" id="1.20.1720.10">
    <property type="entry name" value="Multidrug resistance protein D"/>
    <property type="match status" value="1"/>
</dbReference>
<evidence type="ECO:0000256" key="4">
    <source>
        <dbReference type="ARBA" id="ARBA00022692"/>
    </source>
</evidence>
<reference evidence="10 11" key="1">
    <citation type="submission" date="2015-05" db="EMBL/GenBank/DDBJ databases">
        <title>Genome sequence of Mycobacterium haemophilum.</title>
        <authorList>
            <person name="Greninger A.L."/>
            <person name="Cunningham G."/>
            <person name="Miller S."/>
        </authorList>
    </citation>
    <scope>NUCLEOTIDE SEQUENCE [LARGE SCALE GENOMIC DNA]</scope>
    <source>
        <strain evidence="11">UC1</strain>
    </source>
</reference>
<evidence type="ECO:0000256" key="7">
    <source>
        <dbReference type="SAM" id="MobiDB-lite"/>
    </source>
</evidence>
<feature type="transmembrane region" description="Helical" evidence="8">
    <location>
        <begin position="35"/>
        <end position="52"/>
    </location>
</feature>
<dbReference type="Gene3D" id="1.20.1250.20">
    <property type="entry name" value="MFS general substrate transporter like domains"/>
    <property type="match status" value="1"/>
</dbReference>
<sequence>MEKAHPAAAGRSLPAAGTKQSDTSEHRYPDKLDAGLLRIAGVCVLASLMSNLDSTVVSVAQRTFIRAFESTQAVVAWTMTGYTLALAAAIPLAGWAADRFGTKRLFMGSVLAFTLGSLLCATASNIGALIVFRIVQGLGGGILMPLSLAILTRNAGPKRLGRLMGVVGIPMLLGPIGGPILGGWMIDTYGWQWIFWINLPIGLTAFGLAALLFPRDHSTLSEPFDVLGMLLLSPGLAMFLYGVSAIPSRGTAADPHVWIPSGMGLLLIAGFVFNALYHADHPLIDLRLFKNRVVMLANSAMALFAVAFFGTLLLFPSYLQQVQHQTPTQSGVHLIPQGLGAMLAMPLAGAFMDKYGPRKVVLAGITLIGACLVIFAYGSARQADYLPTLLVGLAIMGMGMGCTMMPLAGAAVQTLAPHQIARGSTLISVNQQAAGSVGTALMSMILTNQFNRSENISAAHKLAALQDNAARRGVPVDPSTMPWQTVAPDFPSNVLHDLSQAYATVFVLAAVLVGSTIIPAVFLPKMPARQISTVAH</sequence>
<feature type="transmembrane region" description="Helical" evidence="8">
    <location>
        <begin position="193"/>
        <end position="214"/>
    </location>
</feature>
<dbReference type="NCBIfam" id="TIGR00711">
    <property type="entry name" value="efflux_EmrB"/>
    <property type="match status" value="1"/>
</dbReference>
<keyword evidence="3" id="KW-1003">Cell membrane</keyword>
<evidence type="ECO:0000256" key="6">
    <source>
        <dbReference type="ARBA" id="ARBA00023136"/>
    </source>
</evidence>
<dbReference type="GO" id="GO:0005886">
    <property type="term" value="C:plasma membrane"/>
    <property type="evidence" value="ECO:0007669"/>
    <property type="project" value="UniProtKB-SubCell"/>
</dbReference>
<dbReference type="CDD" id="cd17503">
    <property type="entry name" value="MFS_LmrB_MDR_like"/>
    <property type="match status" value="1"/>
</dbReference>
<evidence type="ECO:0000256" key="2">
    <source>
        <dbReference type="ARBA" id="ARBA00022448"/>
    </source>
</evidence>
<keyword evidence="5 8" id="KW-1133">Transmembrane helix</keyword>
<feature type="domain" description="Major facilitator superfamily (MFS) profile" evidence="9">
    <location>
        <begin position="39"/>
        <end position="527"/>
    </location>
</feature>
<feature type="transmembrane region" description="Helical" evidence="8">
    <location>
        <begin position="300"/>
        <end position="319"/>
    </location>
</feature>
<feature type="transmembrane region" description="Helical" evidence="8">
    <location>
        <begin position="360"/>
        <end position="377"/>
    </location>
</feature>